<organism evidence="6 7">
    <name type="scientific">Psylliodes chrysocephalus</name>
    <dbReference type="NCBI Taxonomy" id="3402493"/>
    <lineage>
        <taxon>Eukaryota</taxon>
        <taxon>Metazoa</taxon>
        <taxon>Ecdysozoa</taxon>
        <taxon>Arthropoda</taxon>
        <taxon>Hexapoda</taxon>
        <taxon>Insecta</taxon>
        <taxon>Pterygota</taxon>
        <taxon>Neoptera</taxon>
        <taxon>Endopterygota</taxon>
        <taxon>Coleoptera</taxon>
        <taxon>Polyphaga</taxon>
        <taxon>Cucujiformia</taxon>
        <taxon>Chrysomeloidea</taxon>
        <taxon>Chrysomelidae</taxon>
        <taxon>Galerucinae</taxon>
        <taxon>Alticini</taxon>
        <taxon>Psylliodes</taxon>
    </lineage>
</organism>
<dbReference type="InterPro" id="IPR032419">
    <property type="entry name" value="CC2-LZ_dom"/>
</dbReference>
<dbReference type="EMBL" id="OV651816">
    <property type="protein sequence ID" value="CAH1110026.1"/>
    <property type="molecule type" value="Genomic_DNA"/>
</dbReference>
<dbReference type="Gene3D" id="1.20.5.990">
    <property type="entry name" value="Nemo cc2-lz domain - 1d5 darpin complex"/>
    <property type="match status" value="1"/>
</dbReference>
<protein>
    <recommendedName>
        <fullName evidence="8">Optineurin</fullName>
    </recommendedName>
</protein>
<feature type="domain" description="NF-kappa-B essential modulator NEMO CC2-LZ" evidence="5">
    <location>
        <begin position="368"/>
        <end position="458"/>
    </location>
</feature>
<dbReference type="GO" id="GO:0005634">
    <property type="term" value="C:nucleus"/>
    <property type="evidence" value="ECO:0007669"/>
    <property type="project" value="TreeGrafter"/>
</dbReference>
<dbReference type="GO" id="GO:0070530">
    <property type="term" value="F:K63-linked polyubiquitin modification-dependent protein binding"/>
    <property type="evidence" value="ECO:0007669"/>
    <property type="project" value="TreeGrafter"/>
</dbReference>
<evidence type="ECO:0000313" key="7">
    <source>
        <dbReference type="Proteomes" id="UP001153636"/>
    </source>
</evidence>
<dbReference type="PANTHER" id="PTHR31553">
    <property type="entry name" value="NF-KAPPA-B ESSENTIAL MODULATOR"/>
    <property type="match status" value="1"/>
</dbReference>
<dbReference type="GO" id="GO:0005737">
    <property type="term" value="C:cytoplasm"/>
    <property type="evidence" value="ECO:0007669"/>
    <property type="project" value="TreeGrafter"/>
</dbReference>
<feature type="coiled-coil region" evidence="2">
    <location>
        <begin position="180"/>
        <end position="347"/>
    </location>
</feature>
<gene>
    <name evidence="6" type="ORF">PSYICH_LOCUS9720</name>
</gene>
<keyword evidence="1 2" id="KW-0175">Coiled coil</keyword>
<feature type="domain" description="NF-kappa-B essential modulator NEMO N-terminal" evidence="4">
    <location>
        <begin position="128"/>
        <end position="194"/>
    </location>
</feature>
<dbReference type="Proteomes" id="UP001153636">
    <property type="component" value="Chromosome 4"/>
</dbReference>
<proteinExistence type="predicted"/>
<dbReference type="OrthoDB" id="6343844at2759"/>
<accession>A0A9P0CX90</accession>
<evidence type="ECO:0000256" key="1">
    <source>
        <dbReference type="ARBA" id="ARBA00023054"/>
    </source>
</evidence>
<evidence type="ECO:0000259" key="4">
    <source>
        <dbReference type="Pfam" id="PF11577"/>
    </source>
</evidence>
<dbReference type="Pfam" id="PF16516">
    <property type="entry name" value="CC2-LZ"/>
    <property type="match status" value="1"/>
</dbReference>
<dbReference type="Gene3D" id="1.20.5.390">
    <property type="entry name" value="L1 transposable element, trimerization domain"/>
    <property type="match status" value="1"/>
</dbReference>
<dbReference type="AlphaFoldDB" id="A0A9P0CX90"/>
<reference evidence="6" key="1">
    <citation type="submission" date="2022-01" db="EMBL/GenBank/DDBJ databases">
        <authorList>
            <person name="King R."/>
        </authorList>
    </citation>
    <scope>NUCLEOTIDE SEQUENCE</scope>
</reference>
<name>A0A9P0CX90_9CUCU</name>
<dbReference type="InterPro" id="IPR051301">
    <property type="entry name" value="Optineurin/NFkB_EssMod"/>
</dbReference>
<evidence type="ECO:0000256" key="2">
    <source>
        <dbReference type="SAM" id="Coils"/>
    </source>
</evidence>
<evidence type="ECO:0008006" key="8">
    <source>
        <dbReference type="Google" id="ProtNLM"/>
    </source>
</evidence>
<evidence type="ECO:0000313" key="6">
    <source>
        <dbReference type="EMBL" id="CAH1110026.1"/>
    </source>
</evidence>
<sequence>MAATNLVFKMPLEPHPLPSLEDDEESFVVLGQSMPDSNVDEYMSTPVDISVIAEAKRLIDSELDALNSMNNKPDEKKETTDANKDIPTQELPKMDTSTNLPSMPNIEKGFETTNAISIASFSSDMSSEEVQNKISQIIDENIRLKDTILQNNMSLKSQYEKILAWQEDVQRVHQIHKEKLSDAKQFIDKLKMEKENLKRDLTKATEVNTNLEAEIVELKRSLKEQATAKNEVLLQRSDDNIKEFQLDVANKKIKDLEAAAEKLLAENKMYASNMAKIKEDTKKEMDDMRNQLEKLALNENQVKLKIETLNPELEKLTEERDYAIGKIEELQQKLEAKLKREEALLMTTNTLKAQLELGNHSEEIDNLRTQLGETQTALTQIEFSRKQAYSQVYQLTEELTRLKSTENCSDEICALKVQLDVYKTDFEEERHAREVIKEEKDKIEEDIQNLQRRNQQLQEEIEMLRGERDYVVYPSRSAPRDRVQDQRTTASSSSNAFKCPKCDFGFNDVNMLQNHVYRCIELDDRLP</sequence>
<feature type="coiled-coil region" evidence="2">
    <location>
        <begin position="426"/>
        <end position="467"/>
    </location>
</feature>
<dbReference type="GO" id="GO:0043122">
    <property type="term" value="P:regulation of canonical NF-kappaB signal transduction"/>
    <property type="evidence" value="ECO:0007669"/>
    <property type="project" value="TreeGrafter"/>
</dbReference>
<dbReference type="Pfam" id="PF11577">
    <property type="entry name" value="NEMO"/>
    <property type="match status" value="1"/>
</dbReference>
<feature type="region of interest" description="Disordered" evidence="3">
    <location>
        <begin position="66"/>
        <end position="100"/>
    </location>
</feature>
<dbReference type="InterPro" id="IPR021063">
    <property type="entry name" value="NEMO_N"/>
</dbReference>
<feature type="compositionally biased region" description="Basic and acidic residues" evidence="3">
    <location>
        <begin position="72"/>
        <end position="84"/>
    </location>
</feature>
<evidence type="ECO:0000256" key="3">
    <source>
        <dbReference type="SAM" id="MobiDB-lite"/>
    </source>
</evidence>
<evidence type="ECO:0000259" key="5">
    <source>
        <dbReference type="Pfam" id="PF16516"/>
    </source>
</evidence>
<dbReference type="PANTHER" id="PTHR31553:SF1">
    <property type="entry name" value="NF-KAPPA-B ESSENTIAL MODULATOR"/>
    <property type="match status" value="1"/>
</dbReference>
<keyword evidence="7" id="KW-1185">Reference proteome</keyword>